<name>A0A0J0XM10_9TREE</name>
<evidence type="ECO:0000259" key="4">
    <source>
        <dbReference type="Pfam" id="PF01156"/>
    </source>
</evidence>
<dbReference type="CDD" id="cd02651">
    <property type="entry name" value="nuc_hydro_IU_UC_XIUA"/>
    <property type="match status" value="1"/>
</dbReference>
<protein>
    <submittedName>
        <fullName evidence="5">Ribosylpyrimidine nucleosidase</fullName>
    </submittedName>
</protein>
<dbReference type="InterPro" id="IPR036452">
    <property type="entry name" value="Ribo_hydro-like"/>
</dbReference>
<dbReference type="AlphaFoldDB" id="A0A0J0XM10"/>
<keyword evidence="3" id="KW-0326">Glycosidase</keyword>
<dbReference type="Pfam" id="PF01156">
    <property type="entry name" value="IU_nuc_hydro"/>
    <property type="match status" value="1"/>
</dbReference>
<dbReference type="InterPro" id="IPR023186">
    <property type="entry name" value="IUNH"/>
</dbReference>
<dbReference type="GO" id="GO:0045437">
    <property type="term" value="F:uridine nucleosidase activity"/>
    <property type="evidence" value="ECO:0007669"/>
    <property type="project" value="UniProtKB-ARBA"/>
</dbReference>
<dbReference type="RefSeq" id="XP_018278642.1">
    <property type="nucleotide sequence ID" value="XM_018421382.1"/>
</dbReference>
<organism evidence="5 6">
    <name type="scientific">Cutaneotrichosporon oleaginosum</name>
    <dbReference type="NCBI Taxonomy" id="879819"/>
    <lineage>
        <taxon>Eukaryota</taxon>
        <taxon>Fungi</taxon>
        <taxon>Dikarya</taxon>
        <taxon>Basidiomycota</taxon>
        <taxon>Agaricomycotina</taxon>
        <taxon>Tremellomycetes</taxon>
        <taxon>Trichosporonales</taxon>
        <taxon>Trichosporonaceae</taxon>
        <taxon>Cutaneotrichosporon</taxon>
    </lineage>
</organism>
<dbReference type="GO" id="GO:0006152">
    <property type="term" value="P:purine nucleoside catabolic process"/>
    <property type="evidence" value="ECO:0007669"/>
    <property type="project" value="TreeGrafter"/>
</dbReference>
<keyword evidence="6" id="KW-1185">Reference proteome</keyword>
<accession>A0A0J0XM10</accession>
<keyword evidence="2" id="KW-0378">Hydrolase</keyword>
<dbReference type="Gene3D" id="3.90.245.10">
    <property type="entry name" value="Ribonucleoside hydrolase-like"/>
    <property type="match status" value="1"/>
</dbReference>
<dbReference type="PROSITE" id="PS01247">
    <property type="entry name" value="IUNH"/>
    <property type="match status" value="1"/>
</dbReference>
<dbReference type="OrthoDB" id="432381at2759"/>
<dbReference type="InterPro" id="IPR001910">
    <property type="entry name" value="Inosine/uridine_hydrolase_dom"/>
</dbReference>
<dbReference type="STRING" id="879819.A0A0J0XM10"/>
<dbReference type="SUPFAM" id="SSF53590">
    <property type="entry name" value="Nucleoside hydrolase"/>
    <property type="match status" value="1"/>
</dbReference>
<evidence type="ECO:0000256" key="1">
    <source>
        <dbReference type="ARBA" id="ARBA00009176"/>
    </source>
</evidence>
<dbReference type="Proteomes" id="UP000053611">
    <property type="component" value="Unassembled WGS sequence"/>
</dbReference>
<evidence type="ECO:0000256" key="2">
    <source>
        <dbReference type="ARBA" id="ARBA00022801"/>
    </source>
</evidence>
<feature type="domain" description="Inosine/uridine-preferring nucleoside hydrolase" evidence="4">
    <location>
        <begin position="9"/>
        <end position="303"/>
    </location>
</feature>
<proteinExistence type="inferred from homology"/>
<dbReference type="EMBL" id="KQ087208">
    <property type="protein sequence ID" value="KLT42151.1"/>
    <property type="molecule type" value="Genomic_DNA"/>
</dbReference>
<gene>
    <name evidence="5" type="ORF">CC85DRAFT_274741</name>
</gene>
<dbReference type="GO" id="GO:0005829">
    <property type="term" value="C:cytosol"/>
    <property type="evidence" value="ECO:0007669"/>
    <property type="project" value="TreeGrafter"/>
</dbReference>
<evidence type="ECO:0000313" key="5">
    <source>
        <dbReference type="EMBL" id="KLT42151.1"/>
    </source>
</evidence>
<reference evidence="5 6" key="1">
    <citation type="submission" date="2015-03" db="EMBL/GenBank/DDBJ databases">
        <title>Genomics and transcriptomics of the oil-accumulating basidiomycete yeast T. oleaginosus allow insights into substrate utilization and the diverse evolutionary trajectories of mating systems in fungi.</title>
        <authorList>
            <consortium name="DOE Joint Genome Institute"/>
            <person name="Kourist R."/>
            <person name="Kracht O."/>
            <person name="Bracharz F."/>
            <person name="Lipzen A."/>
            <person name="Nolan M."/>
            <person name="Ohm R."/>
            <person name="Grigoriev I."/>
            <person name="Sun S."/>
            <person name="Heitman J."/>
            <person name="Bruck T."/>
            <person name="Nowrousian M."/>
        </authorList>
    </citation>
    <scope>NUCLEOTIDE SEQUENCE [LARGE SCALE GENOMIC DNA]</scope>
    <source>
        <strain evidence="5 6">IBC0246</strain>
    </source>
</reference>
<sequence length="318" mass="33257">MTDLPPIPIILDCDPGHDDAVAMLLAWGSPRIDLLAITTVGGNQTLAKVTRNAQSVAAVGGITTPIAAGAVRPLVRPVVVADGVHGETGLDGPALPPPSQPLDARHAVDVIIQTVAARPGEVTIVATGPLTNLALAVRQAPELAHTVKEVVVMGGAIGVGNWSPAAEFNIVVDPEAAQIVFTAGWQVTMAGLDVTHSALATPDVVRRIGDIGTRPAAFVCEALAFFAETYKRTQGFDAPPVHDPVAVAYVIDRALLQVLQAPIDVETQGRLTTGMTVVDRRLPAPVDCRTFAATGVDVPRFWDLVVDALQRIGEPKHT</sequence>
<evidence type="ECO:0000256" key="3">
    <source>
        <dbReference type="ARBA" id="ARBA00023295"/>
    </source>
</evidence>
<dbReference type="PANTHER" id="PTHR12304">
    <property type="entry name" value="INOSINE-URIDINE PREFERRING NUCLEOSIDE HYDROLASE"/>
    <property type="match status" value="1"/>
</dbReference>
<dbReference type="GeneID" id="28981985"/>
<comment type="similarity">
    <text evidence="1">Belongs to the IUNH family.</text>
</comment>
<dbReference type="PANTHER" id="PTHR12304:SF4">
    <property type="entry name" value="URIDINE NUCLEOSIDASE"/>
    <property type="match status" value="1"/>
</dbReference>
<evidence type="ECO:0000313" key="6">
    <source>
        <dbReference type="Proteomes" id="UP000053611"/>
    </source>
</evidence>
<dbReference type="GO" id="GO:0008477">
    <property type="term" value="F:purine nucleosidase activity"/>
    <property type="evidence" value="ECO:0007669"/>
    <property type="project" value="TreeGrafter"/>
</dbReference>
<dbReference type="InterPro" id="IPR015910">
    <property type="entry name" value="I/U_nuclsd_hydro_CS"/>
</dbReference>